<evidence type="ECO:0000259" key="3">
    <source>
        <dbReference type="PROSITE" id="PS50011"/>
    </source>
</evidence>
<sequence length="506" mass="59471">MQQKESYDVLRLIEHGQICYISSENVQGRTLARYLKYHPVMEKKEMFLLLKAIAEQLELIHRCRGNPCYQYVNPYSIILAEDGRVYFLDMKAETNMKQVVFMQRRDMREYFLPPEENYYQNASKELDIYGLGKTFQYILASSETEPHLNRWEEHRLQSIISKTMGTKGSYYQSVSEIQKQIPKWKEKVNKESSGDKGKRRWKIYIALFFTVVVAGYMLIQQRKNVPDGIIKEQQKATSNANTELRTDSQENEKRDEEYLELALAYFLNVGNVEKSRICLNELTNKELAENLKMLIGAYEKQECPEDVGKYKESLAYLEKVWKKRSKISEEKQKQEIQCLIRGYGLLDDEDSVEKVLELVKRGMQTDYLNDSVKKEMLEYQAAACEKKKTEEEAAKIYTELLEMEQEDGNREMLYKKIAQLYEAAGRCDMAMDICIQGIGELKESQELKLMHIRFMCADPSVSREECSMKIKEYVRDDGQLPDQEEFKKLQKEYAIKMEGEEVWVGR</sequence>
<name>A0A174MSI6_9FIRM</name>
<dbReference type="PROSITE" id="PS50011">
    <property type="entry name" value="PROTEIN_KINASE_DOM"/>
    <property type="match status" value="1"/>
</dbReference>
<accession>A0A174MSI6</accession>
<feature type="domain" description="Protein kinase" evidence="3">
    <location>
        <begin position="1"/>
        <end position="259"/>
    </location>
</feature>
<proteinExistence type="predicted"/>
<dbReference type="GO" id="GO:0004672">
    <property type="term" value="F:protein kinase activity"/>
    <property type="evidence" value="ECO:0007669"/>
    <property type="project" value="InterPro"/>
</dbReference>
<feature type="coiled-coil region" evidence="1">
    <location>
        <begin position="372"/>
        <end position="406"/>
    </location>
</feature>
<reference evidence="4 5" key="1">
    <citation type="submission" date="2015-09" db="EMBL/GenBank/DDBJ databases">
        <authorList>
            <consortium name="Pathogen Informatics"/>
        </authorList>
    </citation>
    <scope>NUCLEOTIDE SEQUENCE [LARGE SCALE GENOMIC DNA]</scope>
    <source>
        <strain evidence="4 5">2789STDY5834914</strain>
    </source>
</reference>
<dbReference type="InterPro" id="IPR000719">
    <property type="entry name" value="Prot_kinase_dom"/>
</dbReference>
<organism evidence="4 5">
    <name type="scientific">Dorea longicatena</name>
    <dbReference type="NCBI Taxonomy" id="88431"/>
    <lineage>
        <taxon>Bacteria</taxon>
        <taxon>Bacillati</taxon>
        <taxon>Bacillota</taxon>
        <taxon>Clostridia</taxon>
        <taxon>Lachnospirales</taxon>
        <taxon>Lachnospiraceae</taxon>
        <taxon>Dorea</taxon>
    </lineage>
</organism>
<dbReference type="Gene3D" id="1.10.510.10">
    <property type="entry name" value="Transferase(Phosphotransferase) domain 1"/>
    <property type="match status" value="1"/>
</dbReference>
<dbReference type="AlphaFoldDB" id="A0A174MSI6"/>
<evidence type="ECO:0000256" key="2">
    <source>
        <dbReference type="SAM" id="Phobius"/>
    </source>
</evidence>
<keyword evidence="2" id="KW-1133">Transmembrane helix</keyword>
<feature type="transmembrane region" description="Helical" evidence="2">
    <location>
        <begin position="201"/>
        <end position="219"/>
    </location>
</feature>
<dbReference type="GeneID" id="96228310"/>
<evidence type="ECO:0000313" key="5">
    <source>
        <dbReference type="Proteomes" id="UP000095485"/>
    </source>
</evidence>
<protein>
    <recommendedName>
        <fullName evidence="3">Protein kinase domain-containing protein</fullName>
    </recommendedName>
</protein>
<keyword evidence="2" id="KW-0472">Membrane</keyword>
<keyword evidence="1" id="KW-0175">Coiled coil</keyword>
<dbReference type="RefSeq" id="WP_055282346.1">
    <property type="nucleotide sequence ID" value="NZ_CZAY01000006.1"/>
</dbReference>
<dbReference type="Proteomes" id="UP000095485">
    <property type="component" value="Unassembled WGS sequence"/>
</dbReference>
<evidence type="ECO:0000256" key="1">
    <source>
        <dbReference type="SAM" id="Coils"/>
    </source>
</evidence>
<evidence type="ECO:0000313" key="4">
    <source>
        <dbReference type="EMBL" id="CUP38071.1"/>
    </source>
</evidence>
<keyword evidence="2" id="KW-0812">Transmembrane</keyword>
<dbReference type="SUPFAM" id="SSF56112">
    <property type="entry name" value="Protein kinase-like (PK-like)"/>
    <property type="match status" value="1"/>
</dbReference>
<dbReference type="InterPro" id="IPR011009">
    <property type="entry name" value="Kinase-like_dom_sf"/>
</dbReference>
<gene>
    <name evidence="4" type="ORF">ERS852526_01017</name>
</gene>
<dbReference type="EMBL" id="CZAY01000006">
    <property type="protein sequence ID" value="CUP38071.1"/>
    <property type="molecule type" value="Genomic_DNA"/>
</dbReference>
<dbReference type="GO" id="GO:0005524">
    <property type="term" value="F:ATP binding"/>
    <property type="evidence" value="ECO:0007669"/>
    <property type="project" value="InterPro"/>
</dbReference>